<name>A0ABZ1RUC6_9ACTN</name>
<sequence>MDRANAEQGGTRRVVVRVPVEPVEAAVEADAVDAVARAGDVMVRGPLFGVAVRDGARAGHAQPWRVLIAVTAGCPQVARDSLNSLLWFRAKDEAHDRAERRALLSAVARLESELVDELAVAGTRYRIVRAEEYAAAGAGGIEEPRPTDPEPLFPDWSRNAKGPEIDADLILDPDAPLTPTQALERLALRGLSYTGERFPPDVRADARRALETHPDVLLLPPTFTVVEETERGGWKPAVGPHASAHSARLSLDFALTWAWPRMHGLIPVDTNTEADARTAAAAAAEPELVEYAAASDALRAGRVNRLEFQGTTYRVARTRRLLRWGPDGPEGPRPSDVNSQAPMRIHPALDEDGHLVPED</sequence>
<feature type="region of interest" description="Disordered" evidence="1">
    <location>
        <begin position="323"/>
        <end position="359"/>
    </location>
</feature>
<dbReference type="Pfam" id="PF19379">
    <property type="entry name" value="DUF5954"/>
    <property type="match status" value="1"/>
</dbReference>
<dbReference type="EMBL" id="CP108057">
    <property type="protein sequence ID" value="WUO50238.1"/>
    <property type="molecule type" value="Genomic_DNA"/>
</dbReference>
<dbReference type="RefSeq" id="WP_073794284.1">
    <property type="nucleotide sequence ID" value="NZ_CP108057.1"/>
</dbReference>
<dbReference type="InterPro" id="IPR045998">
    <property type="entry name" value="DUF5954"/>
</dbReference>
<reference evidence="2" key="1">
    <citation type="submission" date="2022-10" db="EMBL/GenBank/DDBJ databases">
        <title>The complete genomes of actinobacterial strains from the NBC collection.</title>
        <authorList>
            <person name="Joergensen T.S."/>
            <person name="Alvarez Arevalo M."/>
            <person name="Sterndorff E.B."/>
            <person name="Faurdal D."/>
            <person name="Vuksanovic O."/>
            <person name="Mourched A.-S."/>
            <person name="Charusanti P."/>
            <person name="Shaw S."/>
            <person name="Blin K."/>
            <person name="Weber T."/>
        </authorList>
    </citation>
    <scope>NUCLEOTIDE SEQUENCE</scope>
    <source>
        <strain evidence="2">NBC_00283</strain>
    </source>
</reference>
<accession>A0ABZ1RUC6</accession>
<evidence type="ECO:0000313" key="2">
    <source>
        <dbReference type="EMBL" id="WUO50238.1"/>
    </source>
</evidence>
<dbReference type="Proteomes" id="UP001432075">
    <property type="component" value="Chromosome"/>
</dbReference>
<keyword evidence="3" id="KW-1185">Reference proteome</keyword>
<evidence type="ECO:0000313" key="3">
    <source>
        <dbReference type="Proteomes" id="UP001432075"/>
    </source>
</evidence>
<protein>
    <submittedName>
        <fullName evidence="2">DUF5954 family protein</fullName>
    </submittedName>
</protein>
<proteinExistence type="predicted"/>
<feature type="compositionally biased region" description="Basic and acidic residues" evidence="1">
    <location>
        <begin position="347"/>
        <end position="359"/>
    </location>
</feature>
<organism evidence="2 3">
    <name type="scientific">Streptomyces goshikiensis</name>
    <dbReference type="NCBI Taxonomy" id="1942"/>
    <lineage>
        <taxon>Bacteria</taxon>
        <taxon>Bacillati</taxon>
        <taxon>Actinomycetota</taxon>
        <taxon>Actinomycetes</taxon>
        <taxon>Kitasatosporales</taxon>
        <taxon>Streptomycetaceae</taxon>
        <taxon>Streptomyces</taxon>
    </lineage>
</organism>
<gene>
    <name evidence="2" type="ORF">OHU17_32820</name>
</gene>
<evidence type="ECO:0000256" key="1">
    <source>
        <dbReference type="SAM" id="MobiDB-lite"/>
    </source>
</evidence>